<feature type="region of interest" description="Disordered" evidence="5">
    <location>
        <begin position="223"/>
        <end position="251"/>
    </location>
</feature>
<organism evidence="8 9">
    <name type="scientific">Plakobranchus ocellatus</name>
    <dbReference type="NCBI Taxonomy" id="259542"/>
    <lineage>
        <taxon>Eukaryota</taxon>
        <taxon>Metazoa</taxon>
        <taxon>Spiralia</taxon>
        <taxon>Lophotrochozoa</taxon>
        <taxon>Mollusca</taxon>
        <taxon>Gastropoda</taxon>
        <taxon>Heterobranchia</taxon>
        <taxon>Euthyneura</taxon>
        <taxon>Panpulmonata</taxon>
        <taxon>Sacoglossa</taxon>
        <taxon>Placobranchoidea</taxon>
        <taxon>Plakobranchidae</taxon>
        <taxon>Plakobranchus</taxon>
    </lineage>
</organism>
<protein>
    <submittedName>
        <fullName evidence="8">FMRFamide receptor</fullName>
    </submittedName>
</protein>
<dbReference type="InterPro" id="IPR017452">
    <property type="entry name" value="GPCR_Rhodpsn_7TM"/>
</dbReference>
<keyword evidence="4 6" id="KW-0472">Membrane</keyword>
<dbReference type="GO" id="GO:0008528">
    <property type="term" value="F:G protein-coupled peptide receptor activity"/>
    <property type="evidence" value="ECO:0007669"/>
    <property type="project" value="InterPro"/>
</dbReference>
<dbReference type="EMBL" id="BLXT01006939">
    <property type="protein sequence ID" value="GFO34816.1"/>
    <property type="molecule type" value="Genomic_DNA"/>
</dbReference>
<dbReference type="PANTHER" id="PTHR46273:SF4">
    <property type="entry name" value="AT19640P"/>
    <property type="match status" value="1"/>
</dbReference>
<dbReference type="GO" id="GO:0005886">
    <property type="term" value="C:plasma membrane"/>
    <property type="evidence" value="ECO:0007669"/>
    <property type="project" value="TreeGrafter"/>
</dbReference>
<dbReference type="InterPro" id="IPR019427">
    <property type="entry name" value="7TM_GPCR_serpentine_rcpt_Srw"/>
</dbReference>
<feature type="transmembrane region" description="Helical" evidence="6">
    <location>
        <begin position="134"/>
        <end position="154"/>
    </location>
</feature>
<dbReference type="PANTHER" id="PTHR46273">
    <property type="entry name" value="MYOSUPPRESSIN RECEPTOR 1, ISOFORM B-RELATED"/>
    <property type="match status" value="1"/>
</dbReference>
<evidence type="ECO:0000256" key="1">
    <source>
        <dbReference type="ARBA" id="ARBA00004370"/>
    </source>
</evidence>
<keyword evidence="3 6" id="KW-1133">Transmembrane helix</keyword>
<evidence type="ECO:0000256" key="5">
    <source>
        <dbReference type="SAM" id="MobiDB-lite"/>
    </source>
</evidence>
<evidence type="ECO:0000256" key="2">
    <source>
        <dbReference type="ARBA" id="ARBA00022692"/>
    </source>
</evidence>
<keyword evidence="8" id="KW-0675">Receptor</keyword>
<gene>
    <name evidence="8" type="ORF">PoB_006132100</name>
</gene>
<dbReference type="AlphaFoldDB" id="A0AAV4CSU8"/>
<evidence type="ECO:0000256" key="6">
    <source>
        <dbReference type="SAM" id="Phobius"/>
    </source>
</evidence>
<feature type="compositionally biased region" description="Polar residues" evidence="5">
    <location>
        <begin position="224"/>
        <end position="239"/>
    </location>
</feature>
<dbReference type="PROSITE" id="PS50262">
    <property type="entry name" value="G_PROTEIN_RECEP_F1_2"/>
    <property type="match status" value="1"/>
</dbReference>
<dbReference type="Pfam" id="PF10324">
    <property type="entry name" value="7TM_GPCR_Srw"/>
    <property type="match status" value="1"/>
</dbReference>
<dbReference type="InterPro" id="IPR053219">
    <property type="entry name" value="GPCR_Dmsr-1"/>
</dbReference>
<keyword evidence="9" id="KW-1185">Reference proteome</keyword>
<evidence type="ECO:0000313" key="9">
    <source>
        <dbReference type="Proteomes" id="UP000735302"/>
    </source>
</evidence>
<feature type="transmembrane region" description="Helical" evidence="6">
    <location>
        <begin position="16"/>
        <end position="39"/>
    </location>
</feature>
<feature type="transmembrane region" description="Helical" evidence="6">
    <location>
        <begin position="87"/>
        <end position="114"/>
    </location>
</feature>
<dbReference type="PRINTS" id="PR00237">
    <property type="entry name" value="GPCRRHODOPSN"/>
</dbReference>
<evidence type="ECO:0000259" key="7">
    <source>
        <dbReference type="PROSITE" id="PS50262"/>
    </source>
</evidence>
<feature type="transmembrane region" description="Helical" evidence="6">
    <location>
        <begin position="188"/>
        <end position="211"/>
    </location>
</feature>
<comment type="subcellular location">
    <subcellularLocation>
        <location evidence="1">Membrane</location>
    </subcellularLocation>
</comment>
<feature type="transmembrane region" description="Helical" evidence="6">
    <location>
        <begin position="248"/>
        <end position="265"/>
    </location>
</feature>
<accession>A0AAV4CSU8</accession>
<comment type="caution">
    <text evidence="8">The sequence shown here is derived from an EMBL/GenBank/DDBJ whole genome shotgun (WGS) entry which is preliminary data.</text>
</comment>
<feature type="transmembrane region" description="Helical" evidence="6">
    <location>
        <begin position="51"/>
        <end position="75"/>
    </location>
</feature>
<dbReference type="SUPFAM" id="SSF81321">
    <property type="entry name" value="Family A G protein-coupled receptor-like"/>
    <property type="match status" value="1"/>
</dbReference>
<dbReference type="CDD" id="cd14978">
    <property type="entry name" value="7tmA_FMRFamide_R-like"/>
    <property type="match status" value="1"/>
</dbReference>
<dbReference type="Gene3D" id="1.20.1070.10">
    <property type="entry name" value="Rhodopsin 7-helix transmembrane proteins"/>
    <property type="match status" value="1"/>
</dbReference>
<proteinExistence type="predicted"/>
<evidence type="ECO:0000313" key="8">
    <source>
        <dbReference type="EMBL" id="GFO34816.1"/>
    </source>
</evidence>
<keyword evidence="2 6" id="KW-0812">Transmembrane</keyword>
<name>A0AAV4CSU8_9GAST</name>
<feature type="compositionally biased region" description="Low complexity" evidence="5">
    <location>
        <begin position="240"/>
        <end position="251"/>
    </location>
</feature>
<feature type="domain" description="G-protein coupled receptors family 1 profile" evidence="7">
    <location>
        <begin position="31"/>
        <end position="309"/>
    </location>
</feature>
<feature type="transmembrane region" description="Helical" evidence="6">
    <location>
        <begin position="285"/>
        <end position="308"/>
    </location>
</feature>
<reference evidence="8 9" key="1">
    <citation type="journal article" date="2021" name="Elife">
        <title>Chloroplast acquisition without the gene transfer in kleptoplastic sea slugs, Plakobranchus ocellatus.</title>
        <authorList>
            <person name="Maeda T."/>
            <person name="Takahashi S."/>
            <person name="Yoshida T."/>
            <person name="Shimamura S."/>
            <person name="Takaki Y."/>
            <person name="Nagai Y."/>
            <person name="Toyoda A."/>
            <person name="Suzuki Y."/>
            <person name="Arimoto A."/>
            <person name="Ishii H."/>
            <person name="Satoh N."/>
            <person name="Nishiyama T."/>
            <person name="Hasebe M."/>
            <person name="Maruyama T."/>
            <person name="Minagawa J."/>
            <person name="Obokata J."/>
            <person name="Shigenobu S."/>
        </authorList>
    </citation>
    <scope>NUCLEOTIDE SEQUENCE [LARGE SCALE GENOMIC DNA]</scope>
</reference>
<dbReference type="InterPro" id="IPR000276">
    <property type="entry name" value="GPCR_Rhodpsn"/>
</dbReference>
<sequence length="341" mass="37955">MVSPHVYRFSLAYRPIFQVACPILCVVGIVTNCLNILILSTKGMKSPTNVLLQWLAAADGLVMISVLIYNIQYYYLDEGYGGALSTIQTVIACIIASVLFHSIAIWLAVALAMFRSLIVTFPLHAGRLCTVSRVHLTVVIISILMTAAAVPNMYMNTIQAHNFTATDNTTTTRHYIEFRSRSFYNLNITLHSVACKLLPCLLLLVLNTVLIKGMRHAKRRHLELTSTSTSSRGGNASQHNSRSTSTDGNSSSTGILVAVVTLSILTETPQGVVMFWSRFDEDVQLLYILLGDLLDTLTIINSGVNFLLYCTMSFKFRKTLINMVRKAVTPTLWCTRKRYSR</sequence>
<evidence type="ECO:0000256" key="4">
    <source>
        <dbReference type="ARBA" id="ARBA00023136"/>
    </source>
</evidence>
<evidence type="ECO:0000256" key="3">
    <source>
        <dbReference type="ARBA" id="ARBA00022989"/>
    </source>
</evidence>
<dbReference type="Proteomes" id="UP000735302">
    <property type="component" value="Unassembled WGS sequence"/>
</dbReference>